<sequence length="157" mass="16933">MATTQKTASKAEEMVDDAAAAAREASEAAPAAVRELADKTLRQAKDGYARLKSVAEEASDALEDAYATTSKSYKELGRKSVEATRSNVNAHFDFLQALLGAKSVSQAVELQASYARQQFDVMTGQLRELSSLAQKATAESAKPFRDLASRSLRQTQI</sequence>
<proteinExistence type="predicted"/>
<reference evidence="3 4" key="1">
    <citation type="submission" date="2020-08" db="EMBL/GenBank/DDBJ databases">
        <title>Genomic Encyclopedia of Type Strains, Phase IV (KMG-IV): sequencing the most valuable type-strain genomes for metagenomic binning, comparative biology and taxonomic classification.</title>
        <authorList>
            <person name="Goeker M."/>
        </authorList>
    </citation>
    <scope>NUCLEOTIDE SEQUENCE [LARGE SCALE GENOMIC DNA]</scope>
    <source>
        <strain evidence="3 4">DSM 25481</strain>
    </source>
</reference>
<dbReference type="RefSeq" id="WP_183396579.1">
    <property type="nucleotide sequence ID" value="NZ_JACIDR010000007.1"/>
</dbReference>
<dbReference type="EMBL" id="JACIDR010000007">
    <property type="protein sequence ID" value="MBB3974730.1"/>
    <property type="molecule type" value="Genomic_DNA"/>
</dbReference>
<evidence type="ECO:0000313" key="4">
    <source>
        <dbReference type="Proteomes" id="UP000528964"/>
    </source>
</evidence>
<accession>A0A7W6D5Q2</accession>
<dbReference type="NCBIfam" id="TIGR01985">
    <property type="entry name" value="phasin_2"/>
    <property type="match status" value="1"/>
</dbReference>
<evidence type="ECO:0000259" key="2">
    <source>
        <dbReference type="Pfam" id="PF09361"/>
    </source>
</evidence>
<dbReference type="Proteomes" id="UP000528964">
    <property type="component" value="Unassembled WGS sequence"/>
</dbReference>
<feature type="region of interest" description="Disordered" evidence="1">
    <location>
        <begin position="1"/>
        <end position="29"/>
    </location>
</feature>
<keyword evidence="4" id="KW-1185">Reference proteome</keyword>
<protein>
    <submittedName>
        <fullName evidence="3">Phasin</fullName>
    </submittedName>
</protein>
<dbReference type="AlphaFoldDB" id="A0A7W6D5Q2"/>
<organism evidence="3 4">
    <name type="scientific">Hansschlegelia beijingensis</name>
    <dbReference type="NCBI Taxonomy" id="1133344"/>
    <lineage>
        <taxon>Bacteria</taxon>
        <taxon>Pseudomonadati</taxon>
        <taxon>Pseudomonadota</taxon>
        <taxon>Alphaproteobacteria</taxon>
        <taxon>Hyphomicrobiales</taxon>
        <taxon>Methylopilaceae</taxon>
        <taxon>Hansschlegelia</taxon>
    </lineage>
</organism>
<evidence type="ECO:0000256" key="1">
    <source>
        <dbReference type="SAM" id="MobiDB-lite"/>
    </source>
</evidence>
<dbReference type="InterPro" id="IPR010127">
    <property type="entry name" value="Phasin_subfam-1"/>
</dbReference>
<evidence type="ECO:0000313" key="3">
    <source>
        <dbReference type="EMBL" id="MBB3974730.1"/>
    </source>
</evidence>
<dbReference type="InterPro" id="IPR010234">
    <property type="entry name" value="Phasin_subfam-2"/>
</dbReference>
<dbReference type="Pfam" id="PF09361">
    <property type="entry name" value="Phasin_2"/>
    <property type="match status" value="1"/>
</dbReference>
<comment type="caution">
    <text evidence="3">The sequence shown here is derived from an EMBL/GenBank/DDBJ whole genome shotgun (WGS) entry which is preliminary data.</text>
</comment>
<feature type="domain" description="Phasin" evidence="2">
    <location>
        <begin position="52"/>
        <end position="145"/>
    </location>
</feature>
<name>A0A7W6D5Q2_9HYPH</name>
<gene>
    <name evidence="3" type="ORF">GGR24_003417</name>
</gene>
<feature type="compositionally biased region" description="Low complexity" evidence="1">
    <location>
        <begin position="17"/>
        <end position="29"/>
    </location>
</feature>
<dbReference type="InterPro" id="IPR018968">
    <property type="entry name" value="Phasin"/>
</dbReference>
<dbReference type="NCBIfam" id="TIGR01841">
    <property type="entry name" value="phasin"/>
    <property type="match status" value="1"/>
</dbReference>